<dbReference type="PROSITE" id="PS51186">
    <property type="entry name" value="GNAT"/>
    <property type="match status" value="1"/>
</dbReference>
<evidence type="ECO:0000313" key="6">
    <source>
        <dbReference type="Proteomes" id="UP000199428"/>
    </source>
</evidence>
<dbReference type="GO" id="GO:0008999">
    <property type="term" value="F:protein-N-terminal-alanine acetyltransferase activity"/>
    <property type="evidence" value="ECO:0007669"/>
    <property type="project" value="TreeGrafter"/>
</dbReference>
<dbReference type="EMBL" id="FMWK01000015">
    <property type="protein sequence ID" value="SCZ80580.1"/>
    <property type="molecule type" value="Genomic_DNA"/>
</dbReference>
<evidence type="ECO:0000256" key="3">
    <source>
        <dbReference type="ARBA" id="ARBA00038502"/>
    </source>
</evidence>
<keyword evidence="1 5" id="KW-0808">Transferase</keyword>
<dbReference type="Gene3D" id="3.40.630.30">
    <property type="match status" value="1"/>
</dbReference>
<evidence type="ECO:0000259" key="4">
    <source>
        <dbReference type="PROSITE" id="PS51186"/>
    </source>
</evidence>
<dbReference type="Pfam" id="PF13302">
    <property type="entry name" value="Acetyltransf_3"/>
    <property type="match status" value="1"/>
</dbReference>
<proteinExistence type="inferred from homology"/>
<sequence length="182" mass="21537">MKFEIDTERLVLKVLNKQSADKVLEFYLRNRNIFERYEPVIGDDFYTIPHQRKVLEFEYQSIMKLSMLRYWIFEKGNPNQIIGTVSFRNIVKPIYESCTVGYKMDRYFVNMGYCSEALSATIPAITNELGIHRFEALILPDNEPSIHMIQKLGFKYEGILRDKIIIRGERLDHCMYAYLADN</sequence>
<dbReference type="Proteomes" id="UP000199428">
    <property type="component" value="Unassembled WGS sequence"/>
</dbReference>
<protein>
    <submittedName>
        <fullName evidence="5">Ribosomal-protein-alanine N-acetyltransferase</fullName>
    </submittedName>
</protein>
<dbReference type="InterPro" id="IPR051531">
    <property type="entry name" value="N-acetyltransferase"/>
</dbReference>
<dbReference type="SUPFAM" id="SSF55729">
    <property type="entry name" value="Acyl-CoA N-acyltransferases (Nat)"/>
    <property type="match status" value="1"/>
</dbReference>
<evidence type="ECO:0000256" key="1">
    <source>
        <dbReference type="ARBA" id="ARBA00022679"/>
    </source>
</evidence>
<evidence type="ECO:0000256" key="2">
    <source>
        <dbReference type="ARBA" id="ARBA00023315"/>
    </source>
</evidence>
<dbReference type="InterPro" id="IPR016181">
    <property type="entry name" value="Acyl_CoA_acyltransferase"/>
</dbReference>
<feature type="domain" description="N-acetyltransferase" evidence="4">
    <location>
        <begin position="24"/>
        <end position="181"/>
    </location>
</feature>
<organism evidence="5 6">
    <name type="scientific">Pseudobutyrivibrio xylanivorans</name>
    <dbReference type="NCBI Taxonomy" id="185007"/>
    <lineage>
        <taxon>Bacteria</taxon>
        <taxon>Bacillati</taxon>
        <taxon>Bacillota</taxon>
        <taxon>Clostridia</taxon>
        <taxon>Lachnospirales</taxon>
        <taxon>Lachnospiraceae</taxon>
        <taxon>Pseudobutyrivibrio</taxon>
    </lineage>
</organism>
<dbReference type="PANTHER" id="PTHR43792:SF8">
    <property type="entry name" value="[RIBOSOMAL PROTEIN US5]-ALANINE N-ACETYLTRANSFERASE"/>
    <property type="match status" value="1"/>
</dbReference>
<accession>A0A1G5S426</accession>
<dbReference type="AlphaFoldDB" id="A0A1G5S426"/>
<dbReference type="RefSeq" id="WP_090163648.1">
    <property type="nucleotide sequence ID" value="NZ_FMWK01000015.1"/>
</dbReference>
<dbReference type="InterPro" id="IPR000182">
    <property type="entry name" value="GNAT_dom"/>
</dbReference>
<reference evidence="5 6" key="1">
    <citation type="submission" date="2016-10" db="EMBL/GenBank/DDBJ databases">
        <authorList>
            <person name="de Groot N.N."/>
        </authorList>
    </citation>
    <scope>NUCLEOTIDE SEQUENCE [LARGE SCALE GENOMIC DNA]</scope>
    <source>
        <strain evidence="5 6">DSM 10317</strain>
    </source>
</reference>
<keyword evidence="2" id="KW-0012">Acyltransferase</keyword>
<evidence type="ECO:0000313" key="5">
    <source>
        <dbReference type="EMBL" id="SCZ80580.1"/>
    </source>
</evidence>
<comment type="similarity">
    <text evidence="3">Belongs to the acetyltransferase family. RimJ subfamily.</text>
</comment>
<dbReference type="PANTHER" id="PTHR43792">
    <property type="entry name" value="GNAT FAMILY, PUTATIVE (AFU_ORTHOLOGUE AFUA_3G00765)-RELATED-RELATED"/>
    <property type="match status" value="1"/>
</dbReference>
<dbReference type="GO" id="GO:0005737">
    <property type="term" value="C:cytoplasm"/>
    <property type="evidence" value="ECO:0007669"/>
    <property type="project" value="TreeGrafter"/>
</dbReference>
<gene>
    <name evidence="5" type="ORF">SAMN02910350_02365</name>
</gene>
<name>A0A1G5S426_PSEXY</name>